<sequence length="93" mass="10424">MHGWIDGQSESQKDKQTDRGPYISYQRHLQIAGLKHMDPLNGVQKLPHSAVDSRIMLTLMVLKITMEFPWLLQAHTGIGKVTASKCPIQSMPG</sequence>
<reference evidence="2" key="1">
    <citation type="submission" date="2023-08" db="EMBL/GenBank/DDBJ databases">
        <authorList>
            <person name="Alioto T."/>
            <person name="Alioto T."/>
            <person name="Gomez Garrido J."/>
        </authorList>
    </citation>
    <scope>NUCLEOTIDE SEQUENCE</scope>
</reference>
<name>A0AA36F9Y7_OCTVU</name>
<proteinExistence type="predicted"/>
<evidence type="ECO:0000256" key="1">
    <source>
        <dbReference type="SAM" id="MobiDB-lite"/>
    </source>
</evidence>
<dbReference type="EMBL" id="OX597824">
    <property type="protein sequence ID" value="CAI9729649.1"/>
    <property type="molecule type" value="Genomic_DNA"/>
</dbReference>
<dbReference type="AlphaFoldDB" id="A0AA36F9Y7"/>
<accession>A0AA36F9Y7</accession>
<organism evidence="2 3">
    <name type="scientific">Octopus vulgaris</name>
    <name type="common">Common octopus</name>
    <dbReference type="NCBI Taxonomy" id="6645"/>
    <lineage>
        <taxon>Eukaryota</taxon>
        <taxon>Metazoa</taxon>
        <taxon>Spiralia</taxon>
        <taxon>Lophotrochozoa</taxon>
        <taxon>Mollusca</taxon>
        <taxon>Cephalopoda</taxon>
        <taxon>Coleoidea</taxon>
        <taxon>Octopodiformes</taxon>
        <taxon>Octopoda</taxon>
        <taxon>Incirrata</taxon>
        <taxon>Octopodidae</taxon>
        <taxon>Octopus</taxon>
    </lineage>
</organism>
<gene>
    <name evidence="2" type="ORF">OCTVUL_1B007743</name>
</gene>
<evidence type="ECO:0000313" key="2">
    <source>
        <dbReference type="EMBL" id="CAI9729649.1"/>
    </source>
</evidence>
<feature type="region of interest" description="Disordered" evidence="1">
    <location>
        <begin position="1"/>
        <end position="20"/>
    </location>
</feature>
<keyword evidence="3" id="KW-1185">Reference proteome</keyword>
<dbReference type="Proteomes" id="UP001162480">
    <property type="component" value="Chromosome 11"/>
</dbReference>
<protein>
    <submittedName>
        <fullName evidence="2">Uncharacterized protein</fullName>
    </submittedName>
</protein>
<evidence type="ECO:0000313" key="3">
    <source>
        <dbReference type="Proteomes" id="UP001162480"/>
    </source>
</evidence>